<evidence type="ECO:0000259" key="2">
    <source>
        <dbReference type="SMART" id="SM00382"/>
    </source>
</evidence>
<dbReference type="PIRSF" id="PIRSF034081">
    <property type="entry name" value="ATPase_Atu1862"/>
    <property type="match status" value="1"/>
</dbReference>
<dbReference type="Gene3D" id="3.40.50.300">
    <property type="entry name" value="P-loop containing nucleotide triphosphate hydrolases"/>
    <property type="match status" value="1"/>
</dbReference>
<name>H1KGT5_METEX</name>
<dbReference type="Proteomes" id="UP000004382">
    <property type="component" value="Unassembled WGS sequence"/>
</dbReference>
<dbReference type="InterPro" id="IPR003593">
    <property type="entry name" value="AAA+_ATPase"/>
</dbReference>
<evidence type="ECO:0000313" key="4">
    <source>
        <dbReference type="Proteomes" id="UP000004382"/>
    </source>
</evidence>
<dbReference type="InterPro" id="IPR014588">
    <property type="entry name" value="ATPase_Atu1862_pred"/>
</dbReference>
<dbReference type="InterPro" id="IPR008571">
    <property type="entry name" value="HerA-like"/>
</dbReference>
<feature type="domain" description="AAA+ ATPase" evidence="2">
    <location>
        <begin position="28"/>
        <end position="217"/>
    </location>
</feature>
<dbReference type="PANTHER" id="PTHR42957">
    <property type="entry name" value="HELICASE MJ1565-RELATED"/>
    <property type="match status" value="1"/>
</dbReference>
<dbReference type="InterPro" id="IPR002789">
    <property type="entry name" value="HerA_central"/>
</dbReference>
<feature type="region of interest" description="Disordered" evidence="1">
    <location>
        <begin position="490"/>
        <end position="510"/>
    </location>
</feature>
<dbReference type="Pfam" id="PF01935">
    <property type="entry name" value="DUF87"/>
    <property type="match status" value="1"/>
</dbReference>
<sequence length="510" mass="55447">MKIEIELGQTVLRGGPSSPAIMDIEELLATRLLVQGNSGSGKSHLIRRLLEQSADKVQQLIVDPEGDFVSLADRFGHLVVDARRSDAELETIALRIRQSRISAVLNLEHLEVDGQMRAAGVFINALFDADREHWHPALVVVDEAQLFAPVEKGEFSEEARRISLGAMTNLMCRGRKRGLAGIIATQRLAKVAKNVAAEASNFLMGRTFLDIDMARAGDLLGLDRKSTEMFRDLGRGNFMALGPALYRRPTQVSVGSVETRALGTTPKLTPPPTEVSAEEREAMLAPVPLTAIRPVAERRAALPAPPSVTDMLSRIAERRAAQEEETPQGPAMPSEERDAILRGIVQEIVANPDNAFADESKLFNEFSYACRFRRVPGNANRDEFKGLLALAKAGADAMDATDERWQQALAVAETIPVEDRTIFLLLAKAAMSRLPCPPDATVARVTGTRSAGRARGLISFLERKGHVIVRTGFRNLRTVAIPVLGWETAPGDPNAPDVVDGEEPSLAAAE</sequence>
<protein>
    <submittedName>
        <fullName evidence="3">AAA ATPase</fullName>
    </submittedName>
</protein>
<accession>H1KGT5</accession>
<comment type="caution">
    <text evidence="3">The sequence shown here is derived from an EMBL/GenBank/DDBJ whole genome shotgun (WGS) entry which is preliminary data.</text>
</comment>
<evidence type="ECO:0000313" key="3">
    <source>
        <dbReference type="EMBL" id="EHP93251.1"/>
    </source>
</evidence>
<gene>
    <name evidence="3" type="ORF">MetexDRAFT_1847</name>
</gene>
<reference evidence="3 4" key="1">
    <citation type="submission" date="2011-09" db="EMBL/GenBank/DDBJ databases">
        <title>The draft genome of Methylobacterium extorquens DSM 13060.</title>
        <authorList>
            <consortium name="US DOE Joint Genome Institute (JGI-PGF)"/>
            <person name="Lucas S."/>
            <person name="Han J."/>
            <person name="Lapidus A."/>
            <person name="Cheng J.-F."/>
            <person name="Goodwin L."/>
            <person name="Pitluck S."/>
            <person name="Peters L."/>
            <person name="Land M.L."/>
            <person name="Hauser L."/>
            <person name="Koskimaki J."/>
            <person name="Halonen O."/>
            <person name="Pirttila A."/>
            <person name="Frank C."/>
            <person name="Woyke T.J."/>
        </authorList>
    </citation>
    <scope>NUCLEOTIDE SEQUENCE [LARGE SCALE GENOMIC DNA]</scope>
    <source>
        <strain evidence="3 4">DSM 13060</strain>
    </source>
</reference>
<dbReference type="SMART" id="SM00382">
    <property type="entry name" value="AAA"/>
    <property type="match status" value="1"/>
</dbReference>
<dbReference type="PATRIC" id="fig|882800.3.peg.1813"/>
<proteinExistence type="predicted"/>
<organism evidence="3 4">
    <name type="scientific">Methylorubrum extorquens DSM 13060</name>
    <dbReference type="NCBI Taxonomy" id="882800"/>
    <lineage>
        <taxon>Bacteria</taxon>
        <taxon>Pseudomonadati</taxon>
        <taxon>Pseudomonadota</taxon>
        <taxon>Alphaproteobacteria</taxon>
        <taxon>Hyphomicrobiales</taxon>
        <taxon>Methylobacteriaceae</taxon>
        <taxon>Methylorubrum</taxon>
    </lineage>
</organism>
<evidence type="ECO:0000256" key="1">
    <source>
        <dbReference type="SAM" id="MobiDB-lite"/>
    </source>
</evidence>
<dbReference type="InterPro" id="IPR027417">
    <property type="entry name" value="P-loop_NTPase"/>
</dbReference>
<dbReference type="RefSeq" id="WP_003598987.1">
    <property type="nucleotide sequence ID" value="NZ_AGJK01000036.1"/>
</dbReference>
<dbReference type="AlphaFoldDB" id="H1KGT5"/>
<dbReference type="PANTHER" id="PTHR42957:SF1">
    <property type="entry name" value="HELICASE MJ1565-RELATED"/>
    <property type="match status" value="1"/>
</dbReference>
<dbReference type="SUPFAM" id="SSF52540">
    <property type="entry name" value="P-loop containing nucleoside triphosphate hydrolases"/>
    <property type="match status" value="1"/>
</dbReference>
<dbReference type="EMBL" id="AGJK01000036">
    <property type="protein sequence ID" value="EHP93251.1"/>
    <property type="molecule type" value="Genomic_DNA"/>
</dbReference>